<name>A0A075H564_9ARCH</name>
<evidence type="ECO:0000313" key="1">
    <source>
        <dbReference type="EMBL" id="AIF11204.1"/>
    </source>
</evidence>
<proteinExistence type="predicted"/>
<organism evidence="1">
    <name type="scientific">uncultured marine thaumarchaeote KM3_51_A05</name>
    <dbReference type="NCBI Taxonomy" id="1456173"/>
    <lineage>
        <taxon>Archaea</taxon>
        <taxon>Nitrososphaerota</taxon>
        <taxon>environmental samples</taxon>
    </lineage>
</organism>
<protein>
    <submittedName>
        <fullName evidence="1">Uncharacterized protein</fullName>
    </submittedName>
</protein>
<reference evidence="1" key="1">
    <citation type="journal article" date="2014" name="Genome Biol. Evol.">
        <title>Pangenome evidence for extensive interdomain horizontal transfer affecting lineage core and shell genes in uncultured planktonic thaumarchaeota and euryarchaeota.</title>
        <authorList>
            <person name="Deschamps P."/>
            <person name="Zivanovic Y."/>
            <person name="Moreira D."/>
            <person name="Rodriguez-Valera F."/>
            <person name="Lopez-Garcia P."/>
        </authorList>
    </citation>
    <scope>NUCLEOTIDE SEQUENCE</scope>
</reference>
<dbReference type="EMBL" id="KF900911">
    <property type="protein sequence ID" value="AIF11204.1"/>
    <property type="molecule type" value="Genomic_DNA"/>
</dbReference>
<accession>A0A075H564</accession>
<dbReference type="AlphaFoldDB" id="A0A075H564"/>
<sequence length="43" mass="4988">MAKEQIKKLIEDSKKSLDQDKDNFSKSIKDDLSSFKKKTLSKI</sequence>